<name>A0A9N9KTX7_9HELO</name>
<accession>A0A9N9KTX7</accession>
<feature type="transmembrane region" description="Helical" evidence="6">
    <location>
        <begin position="287"/>
        <end position="307"/>
    </location>
</feature>
<keyword evidence="2 6" id="KW-0812">Transmembrane</keyword>
<keyword evidence="3 6" id="KW-1133">Transmembrane helix</keyword>
<evidence type="ECO:0000256" key="3">
    <source>
        <dbReference type="ARBA" id="ARBA00022989"/>
    </source>
</evidence>
<feature type="transmembrane region" description="Helical" evidence="6">
    <location>
        <begin position="393"/>
        <end position="414"/>
    </location>
</feature>
<dbReference type="InterPro" id="IPR020846">
    <property type="entry name" value="MFS_dom"/>
</dbReference>
<comment type="caution">
    <text evidence="8">The sequence shown here is derived from an EMBL/GenBank/DDBJ whole genome shotgun (WGS) entry which is preliminary data.</text>
</comment>
<feature type="transmembrane region" description="Helical" evidence="6">
    <location>
        <begin position="178"/>
        <end position="196"/>
    </location>
</feature>
<gene>
    <name evidence="8" type="ORF">HYFRA_00003219</name>
</gene>
<feature type="transmembrane region" description="Helical" evidence="6">
    <location>
        <begin position="92"/>
        <end position="109"/>
    </location>
</feature>
<feature type="transmembrane region" description="Helical" evidence="6">
    <location>
        <begin position="327"/>
        <end position="347"/>
    </location>
</feature>
<evidence type="ECO:0000256" key="5">
    <source>
        <dbReference type="ARBA" id="ARBA00038347"/>
    </source>
</evidence>
<proteinExistence type="inferred from homology"/>
<feature type="transmembrane region" description="Helical" evidence="6">
    <location>
        <begin position="368"/>
        <end position="387"/>
    </location>
</feature>
<dbReference type="GO" id="GO:0016020">
    <property type="term" value="C:membrane"/>
    <property type="evidence" value="ECO:0007669"/>
    <property type="project" value="UniProtKB-SubCell"/>
</dbReference>
<feature type="transmembrane region" description="Helical" evidence="6">
    <location>
        <begin position="53"/>
        <end position="72"/>
    </location>
</feature>
<comment type="subcellular location">
    <subcellularLocation>
        <location evidence="1">Membrane</location>
        <topology evidence="1">Multi-pass membrane protein</topology>
    </subcellularLocation>
</comment>
<protein>
    <recommendedName>
        <fullName evidence="7">Major facilitator superfamily (MFS) profile domain-containing protein</fullName>
    </recommendedName>
</protein>
<dbReference type="FunFam" id="1.20.1250.20:FF:000509">
    <property type="entry name" value="MFS general substrate transporter"/>
    <property type="match status" value="1"/>
</dbReference>
<evidence type="ECO:0000313" key="9">
    <source>
        <dbReference type="Proteomes" id="UP000696280"/>
    </source>
</evidence>
<dbReference type="InterPro" id="IPR036259">
    <property type="entry name" value="MFS_trans_sf"/>
</dbReference>
<evidence type="ECO:0000256" key="4">
    <source>
        <dbReference type="ARBA" id="ARBA00023136"/>
    </source>
</evidence>
<dbReference type="EMBL" id="CAJVRL010000049">
    <property type="protein sequence ID" value="CAG8953026.1"/>
    <property type="molecule type" value="Genomic_DNA"/>
</dbReference>
<organism evidence="8 9">
    <name type="scientific">Hymenoscyphus fraxineus</name>
    <dbReference type="NCBI Taxonomy" id="746836"/>
    <lineage>
        <taxon>Eukaryota</taxon>
        <taxon>Fungi</taxon>
        <taxon>Dikarya</taxon>
        <taxon>Ascomycota</taxon>
        <taxon>Pezizomycotina</taxon>
        <taxon>Leotiomycetes</taxon>
        <taxon>Helotiales</taxon>
        <taxon>Helotiaceae</taxon>
        <taxon>Hymenoscyphus</taxon>
    </lineage>
</organism>
<evidence type="ECO:0000256" key="1">
    <source>
        <dbReference type="ARBA" id="ARBA00004141"/>
    </source>
</evidence>
<feature type="transmembrane region" description="Helical" evidence="6">
    <location>
        <begin position="426"/>
        <end position="450"/>
    </location>
</feature>
<feature type="transmembrane region" description="Helical" evidence="6">
    <location>
        <begin position="462"/>
        <end position="485"/>
    </location>
</feature>
<dbReference type="AlphaFoldDB" id="A0A9N9KTX7"/>
<dbReference type="Pfam" id="PF07690">
    <property type="entry name" value="MFS_1"/>
    <property type="match status" value="1"/>
</dbReference>
<dbReference type="InterPro" id="IPR011701">
    <property type="entry name" value="MFS"/>
</dbReference>
<dbReference type="PROSITE" id="PS50850">
    <property type="entry name" value="MFS"/>
    <property type="match status" value="1"/>
</dbReference>
<keyword evidence="9" id="KW-1185">Reference proteome</keyword>
<feature type="domain" description="Major facilitator superfamily (MFS) profile" evidence="7">
    <location>
        <begin position="54"/>
        <end position="485"/>
    </location>
</feature>
<feature type="transmembrane region" description="Helical" evidence="6">
    <location>
        <begin position="208"/>
        <end position="228"/>
    </location>
</feature>
<dbReference type="OrthoDB" id="5296287at2759"/>
<dbReference type="SUPFAM" id="SSF103473">
    <property type="entry name" value="MFS general substrate transporter"/>
    <property type="match status" value="1"/>
</dbReference>
<comment type="similarity">
    <text evidence="5">Belongs to the major facilitator superfamily. CAR1 family.</text>
</comment>
<feature type="transmembrane region" description="Helical" evidence="6">
    <location>
        <begin position="146"/>
        <end position="166"/>
    </location>
</feature>
<dbReference type="Gene3D" id="1.20.1250.20">
    <property type="entry name" value="MFS general substrate transporter like domains"/>
    <property type="match status" value="1"/>
</dbReference>
<evidence type="ECO:0000256" key="6">
    <source>
        <dbReference type="SAM" id="Phobius"/>
    </source>
</evidence>
<dbReference type="GO" id="GO:0022857">
    <property type="term" value="F:transmembrane transporter activity"/>
    <property type="evidence" value="ECO:0007669"/>
    <property type="project" value="InterPro"/>
</dbReference>
<evidence type="ECO:0000256" key="2">
    <source>
        <dbReference type="ARBA" id="ARBA00022692"/>
    </source>
</evidence>
<sequence>MTMEGMLDESQPLLGHVVEYEYTTTENPIVDFNRKGRDEENPMDWSPAYKRGIVLLLAFMAFTVTFTCIGVVPVADKIILNLDGAENTSSSILLVSIWELGEAFGPLLIAPLSEIYGRYPVFNIANLLFIIATALSATATSSKTLIFARFLTGCATASNVLNPSIIADIFPVEEQGKGMSLVMLAPLLGGAIGPALSGAIAERFGWRIVLWGSAVVAIICELFFFFLFRETYKVPILQRRAARLRKETGNANWKCAWEGDSDAASSSGWRILWTSVKRPLSVLRSSVVLQIMSFYGGLTFSSFYILATTLPRILSQVYGFSPALVGSSFLCFSTGATLGVTISNLFSDKIYLTLGTRPHHHPVPEYRLPLMILGASLMPFVVALYGWTPHALWPVSLILLAAALLGTVMMLIWVPLSLYVVESFGLYSASAMTMVLVARCLGGTLLPLGIPPLTGRLGLGPGFLVLAAVCGVLIPVPVVVMRFGGVWRGWSRFSRGE</sequence>
<dbReference type="PANTHER" id="PTHR23502:SF163">
    <property type="entry name" value="MAJOR FACILITATOR SUPERFAMILY (MFS) PROFILE DOMAIN-CONTAINING PROTEIN"/>
    <property type="match status" value="1"/>
</dbReference>
<reference evidence="8" key="1">
    <citation type="submission" date="2021-07" db="EMBL/GenBank/DDBJ databases">
        <authorList>
            <person name="Durling M."/>
        </authorList>
    </citation>
    <scope>NUCLEOTIDE SEQUENCE</scope>
</reference>
<dbReference type="PANTHER" id="PTHR23502">
    <property type="entry name" value="MAJOR FACILITATOR SUPERFAMILY"/>
    <property type="match status" value="1"/>
</dbReference>
<dbReference type="Proteomes" id="UP000696280">
    <property type="component" value="Unassembled WGS sequence"/>
</dbReference>
<evidence type="ECO:0000259" key="7">
    <source>
        <dbReference type="PROSITE" id="PS50850"/>
    </source>
</evidence>
<keyword evidence="4 6" id="KW-0472">Membrane</keyword>
<feature type="transmembrane region" description="Helical" evidence="6">
    <location>
        <begin position="121"/>
        <end position="140"/>
    </location>
</feature>
<evidence type="ECO:0000313" key="8">
    <source>
        <dbReference type="EMBL" id="CAG8953026.1"/>
    </source>
</evidence>